<gene>
    <name evidence="1" type="ORF">SDC9_139269</name>
</gene>
<dbReference type="EMBL" id="VSSQ01039120">
    <property type="protein sequence ID" value="MPM92134.1"/>
    <property type="molecule type" value="Genomic_DNA"/>
</dbReference>
<protein>
    <submittedName>
        <fullName evidence="1">Uncharacterized protein</fullName>
    </submittedName>
</protein>
<accession>A0A645DRN2</accession>
<proteinExistence type="predicted"/>
<comment type="caution">
    <text evidence="1">The sequence shown here is derived from an EMBL/GenBank/DDBJ whole genome shotgun (WGS) entry which is preliminary data.</text>
</comment>
<name>A0A645DRN2_9ZZZZ</name>
<dbReference type="AlphaFoldDB" id="A0A645DRN2"/>
<evidence type="ECO:0000313" key="1">
    <source>
        <dbReference type="EMBL" id="MPM92134.1"/>
    </source>
</evidence>
<reference evidence="1" key="1">
    <citation type="submission" date="2019-08" db="EMBL/GenBank/DDBJ databases">
        <authorList>
            <person name="Kucharzyk K."/>
            <person name="Murdoch R.W."/>
            <person name="Higgins S."/>
            <person name="Loffler F."/>
        </authorList>
    </citation>
    <scope>NUCLEOTIDE SEQUENCE</scope>
</reference>
<sequence>MQHGVKIGVFIFHGEVFLYAQNAVNPHVLSDFNGIRTPGSNHLASWPDKTAMQVIFTFRSGISKEPAEFLTIIRGKFVVAVNGNHACGRSSEKKDHIELRVMNYVL</sequence>
<organism evidence="1">
    <name type="scientific">bioreactor metagenome</name>
    <dbReference type="NCBI Taxonomy" id="1076179"/>
    <lineage>
        <taxon>unclassified sequences</taxon>
        <taxon>metagenomes</taxon>
        <taxon>ecological metagenomes</taxon>
    </lineage>
</organism>